<evidence type="ECO:0000256" key="8">
    <source>
        <dbReference type="RuleBase" id="RU365074"/>
    </source>
</evidence>
<proteinExistence type="inferred from homology"/>
<keyword evidence="6 8" id="KW-0949">S-adenosyl-L-methionine</keyword>
<dbReference type="OrthoDB" id="10258825at2759"/>
<dbReference type="InterPro" id="IPR042036">
    <property type="entry name" value="RRP8_N"/>
</dbReference>
<evidence type="ECO:0000313" key="10">
    <source>
        <dbReference type="EMBL" id="CAI4210535.1"/>
    </source>
</evidence>
<dbReference type="PANTHER" id="PTHR12787:SF0">
    <property type="entry name" value="RIBOSOMAL RNA-PROCESSING PROTEIN 8"/>
    <property type="match status" value="1"/>
</dbReference>
<dbReference type="PANTHER" id="PTHR12787">
    <property type="entry name" value="RIBOSOMAL RNA-PROCESSING PROTEIN 8"/>
    <property type="match status" value="1"/>
</dbReference>
<keyword evidence="7 8" id="KW-0539">Nucleus</keyword>
<evidence type="ECO:0000256" key="2">
    <source>
        <dbReference type="ARBA" id="ARBA00006301"/>
    </source>
</evidence>
<dbReference type="EC" id="2.1.1.-" evidence="8"/>
<dbReference type="InterPro" id="IPR029063">
    <property type="entry name" value="SAM-dependent_MTases_sf"/>
</dbReference>
<feature type="compositionally biased region" description="Basic and acidic residues" evidence="9">
    <location>
        <begin position="79"/>
        <end position="89"/>
    </location>
</feature>
<feature type="region of interest" description="Disordered" evidence="9">
    <location>
        <begin position="1"/>
        <end position="117"/>
    </location>
</feature>
<sequence length="419" mass="45615">MFAVKGWSVPADALKTEQRPSGGNGGSKSKSKKRKRPGADTVTSDNLVHMYEKVIEGKNPNQKKPGDKPSKKQKRAAKVAKEERNESKKQQQNLEGDADAENPTLDSGDGRPEKDAAGLPEMFDEYHAGFRQQVNVWPENPVDGYVADVRARAAVAQPRERRDGPRSRNPPPCTIADLGCGDARLATLLQPEKESLGVEVLSFDLQSPSPLVTRADIANLPLEDGSVNVAVFCLALMGTNWLDFIDEAYRILHWKGELWIAEIKSRFGRVSNRPGNNPVAHSVGNRKKTAAVGAKGKPAADFSQDLAVEVDGTDDTRNETDVSAFVEALRKRGFLLRGEKHEAIDMSNRMFVKMHFIKAASPSTGDEPGKDGASRNGNSNGNAGGPRGGGFRKGASNWPPVVEKVDESKILKPCVYKLR</sequence>
<keyword evidence="5 8" id="KW-0808">Transferase</keyword>
<gene>
    <name evidence="10" type="ORF">PPNO1_LOCUS337</name>
</gene>
<evidence type="ECO:0000313" key="11">
    <source>
        <dbReference type="Proteomes" id="UP000838763"/>
    </source>
</evidence>
<name>A0A9P1GV47_9PEZI</name>
<dbReference type="Gene3D" id="1.10.10.2150">
    <property type="entry name" value="Ribosomal RNA-processing protein 8, N-terminal domain"/>
    <property type="match status" value="1"/>
</dbReference>
<dbReference type="EMBL" id="CALLCH030000001">
    <property type="protein sequence ID" value="CAI4210535.1"/>
    <property type="molecule type" value="Genomic_DNA"/>
</dbReference>
<dbReference type="GO" id="GO:0016433">
    <property type="term" value="F:rRNA (adenine) methyltransferase activity"/>
    <property type="evidence" value="ECO:0007669"/>
    <property type="project" value="TreeGrafter"/>
</dbReference>
<accession>A0A9P1GV47</accession>
<evidence type="ECO:0000256" key="7">
    <source>
        <dbReference type="ARBA" id="ARBA00023242"/>
    </source>
</evidence>
<keyword evidence="3 8" id="KW-0698">rRNA processing</keyword>
<feature type="compositionally biased region" description="Gly residues" evidence="9">
    <location>
        <begin position="382"/>
        <end position="392"/>
    </location>
</feature>
<comment type="caution">
    <text evidence="10">The sequence shown here is derived from an EMBL/GenBank/DDBJ whole genome shotgun (WGS) entry which is preliminary data.</text>
</comment>
<evidence type="ECO:0000256" key="6">
    <source>
        <dbReference type="ARBA" id="ARBA00022691"/>
    </source>
</evidence>
<dbReference type="InterPro" id="IPR007823">
    <property type="entry name" value="RRP8"/>
</dbReference>
<dbReference type="SUPFAM" id="SSF53335">
    <property type="entry name" value="S-adenosyl-L-methionine-dependent methyltransferases"/>
    <property type="match status" value="1"/>
</dbReference>
<comment type="subcellular location">
    <subcellularLocation>
        <location evidence="1 8">Nucleus</location>
        <location evidence="1 8">Nucleolus</location>
    </subcellularLocation>
</comment>
<reference evidence="10" key="1">
    <citation type="submission" date="2022-11" db="EMBL/GenBank/DDBJ databases">
        <authorList>
            <person name="Scott C."/>
            <person name="Bruce N."/>
        </authorList>
    </citation>
    <scope>NUCLEOTIDE SEQUENCE</scope>
</reference>
<keyword evidence="4 8" id="KW-0489">Methyltransferase</keyword>
<evidence type="ECO:0000256" key="1">
    <source>
        <dbReference type="ARBA" id="ARBA00004604"/>
    </source>
</evidence>
<protein>
    <recommendedName>
        <fullName evidence="8">Ribosomal RNA-processing protein 8</fullName>
        <ecNumber evidence="8">2.1.1.-</ecNumber>
    </recommendedName>
</protein>
<evidence type="ECO:0000256" key="3">
    <source>
        <dbReference type="ARBA" id="ARBA00022552"/>
    </source>
</evidence>
<evidence type="ECO:0000256" key="5">
    <source>
        <dbReference type="ARBA" id="ARBA00022679"/>
    </source>
</evidence>
<dbReference type="Proteomes" id="UP000838763">
    <property type="component" value="Unassembled WGS sequence"/>
</dbReference>
<keyword evidence="11" id="KW-1185">Reference proteome</keyword>
<dbReference type="GO" id="GO:0005730">
    <property type="term" value="C:nucleolus"/>
    <property type="evidence" value="ECO:0007669"/>
    <property type="project" value="UniProtKB-SubCell"/>
</dbReference>
<comment type="similarity">
    <text evidence="2 8">Belongs to the methyltransferase superfamily. RRP8 family.</text>
</comment>
<dbReference type="Pfam" id="PF05148">
    <property type="entry name" value="Methyltransf_8"/>
    <property type="match status" value="1"/>
</dbReference>
<evidence type="ECO:0000256" key="4">
    <source>
        <dbReference type="ARBA" id="ARBA00022603"/>
    </source>
</evidence>
<organism evidence="10 11">
    <name type="scientific">Parascedosporium putredinis</name>
    <dbReference type="NCBI Taxonomy" id="1442378"/>
    <lineage>
        <taxon>Eukaryota</taxon>
        <taxon>Fungi</taxon>
        <taxon>Dikarya</taxon>
        <taxon>Ascomycota</taxon>
        <taxon>Pezizomycotina</taxon>
        <taxon>Sordariomycetes</taxon>
        <taxon>Hypocreomycetidae</taxon>
        <taxon>Microascales</taxon>
        <taxon>Microascaceae</taxon>
        <taxon>Parascedosporium</taxon>
    </lineage>
</organism>
<comment type="function">
    <text evidence="8">S-adenosyl-L-methionine-dependent methyltransferase that specifically methylates the N(1) position of adenine in helix 25.1 in 25S rRNA. Required both for ribosomal 40S and 60S subunits biogenesis. Required for efficient pre-rRNA cleavage at site A2.</text>
</comment>
<evidence type="ECO:0000256" key="9">
    <source>
        <dbReference type="SAM" id="MobiDB-lite"/>
    </source>
</evidence>
<feature type="region of interest" description="Disordered" evidence="9">
    <location>
        <begin position="360"/>
        <end position="403"/>
    </location>
</feature>
<dbReference type="Gene3D" id="3.40.50.150">
    <property type="entry name" value="Vaccinia Virus protein VP39"/>
    <property type="match status" value="1"/>
</dbReference>
<dbReference type="GO" id="GO:0042273">
    <property type="term" value="P:ribosomal large subunit biogenesis"/>
    <property type="evidence" value="ECO:0007669"/>
    <property type="project" value="TreeGrafter"/>
</dbReference>
<dbReference type="CDD" id="cd02440">
    <property type="entry name" value="AdoMet_MTases"/>
    <property type="match status" value="1"/>
</dbReference>
<dbReference type="AlphaFoldDB" id="A0A9P1GV47"/>